<dbReference type="Gene3D" id="3.40.1000.10">
    <property type="entry name" value="Mog1/PsbP, alpha/beta/alpha sandwich"/>
    <property type="match status" value="1"/>
</dbReference>
<proteinExistence type="predicted"/>
<dbReference type="EMBL" id="PQIB02000010">
    <property type="protein sequence ID" value="RLM93071.1"/>
    <property type="molecule type" value="Genomic_DNA"/>
</dbReference>
<dbReference type="PANTHER" id="PTHR31407">
    <property type="match status" value="1"/>
</dbReference>
<protein>
    <submittedName>
        <fullName evidence="3">PsbP domain-containing protein 6, chloroplastic</fullName>
    </submittedName>
</protein>
<comment type="caution">
    <text evidence="3">The sequence shown here is derived from an EMBL/GenBank/DDBJ whole genome shotgun (WGS) entry which is preliminary data.</text>
</comment>
<evidence type="ECO:0000313" key="4">
    <source>
        <dbReference type="Proteomes" id="UP000275267"/>
    </source>
</evidence>
<dbReference type="InterPro" id="IPR002683">
    <property type="entry name" value="PsbP_C"/>
</dbReference>
<dbReference type="GO" id="GO:0015979">
    <property type="term" value="P:photosynthesis"/>
    <property type="evidence" value="ECO:0007669"/>
    <property type="project" value="InterPro"/>
</dbReference>
<name>A0A3L6R110_PANMI</name>
<dbReference type="STRING" id="4540.A0A3L6R110"/>
<dbReference type="PANTHER" id="PTHR31407:SF18">
    <property type="entry name" value="PSBP DOMAIN-CONTAINING PROTEIN 6, CHLOROPLASTIC"/>
    <property type="match status" value="1"/>
</dbReference>
<dbReference type="SUPFAM" id="SSF55724">
    <property type="entry name" value="Mog1p/PsbP-like"/>
    <property type="match status" value="1"/>
</dbReference>
<gene>
    <name evidence="3" type="ORF">C2845_PM08G28640</name>
</gene>
<dbReference type="InterPro" id="IPR016123">
    <property type="entry name" value="Mog1/PsbP_a/b/a-sand"/>
</dbReference>
<evidence type="ECO:0000259" key="2">
    <source>
        <dbReference type="Pfam" id="PF01789"/>
    </source>
</evidence>
<dbReference type="Proteomes" id="UP000275267">
    <property type="component" value="Unassembled WGS sequence"/>
</dbReference>
<dbReference type="AlphaFoldDB" id="A0A3L6R110"/>
<feature type="region of interest" description="Disordered" evidence="1">
    <location>
        <begin position="1"/>
        <end position="34"/>
    </location>
</feature>
<dbReference type="GO" id="GO:0019898">
    <property type="term" value="C:extrinsic component of membrane"/>
    <property type="evidence" value="ECO:0007669"/>
    <property type="project" value="InterPro"/>
</dbReference>
<feature type="domain" description="PsbP C-terminal" evidence="2">
    <location>
        <begin position="135"/>
        <end position="294"/>
    </location>
</feature>
<feature type="compositionally biased region" description="Low complexity" evidence="1">
    <location>
        <begin position="1"/>
        <end position="23"/>
    </location>
</feature>
<organism evidence="3 4">
    <name type="scientific">Panicum miliaceum</name>
    <name type="common">Proso millet</name>
    <name type="synonym">Broomcorn millet</name>
    <dbReference type="NCBI Taxonomy" id="4540"/>
    <lineage>
        <taxon>Eukaryota</taxon>
        <taxon>Viridiplantae</taxon>
        <taxon>Streptophyta</taxon>
        <taxon>Embryophyta</taxon>
        <taxon>Tracheophyta</taxon>
        <taxon>Spermatophyta</taxon>
        <taxon>Magnoliopsida</taxon>
        <taxon>Liliopsida</taxon>
        <taxon>Poales</taxon>
        <taxon>Poaceae</taxon>
        <taxon>PACMAD clade</taxon>
        <taxon>Panicoideae</taxon>
        <taxon>Panicodae</taxon>
        <taxon>Paniceae</taxon>
        <taxon>Panicinae</taxon>
        <taxon>Panicum</taxon>
        <taxon>Panicum sect. Panicum</taxon>
    </lineage>
</organism>
<accession>A0A3L6R110</accession>
<dbReference type="GO" id="GO:0005509">
    <property type="term" value="F:calcium ion binding"/>
    <property type="evidence" value="ECO:0007669"/>
    <property type="project" value="InterPro"/>
</dbReference>
<reference evidence="4" key="1">
    <citation type="journal article" date="2019" name="Nat. Commun.">
        <title>The genome of broomcorn millet.</title>
        <authorList>
            <person name="Zou C."/>
            <person name="Miki D."/>
            <person name="Li D."/>
            <person name="Tang Q."/>
            <person name="Xiao L."/>
            <person name="Rajput S."/>
            <person name="Deng P."/>
            <person name="Jia W."/>
            <person name="Huang R."/>
            <person name="Zhang M."/>
            <person name="Sun Y."/>
            <person name="Hu J."/>
            <person name="Fu X."/>
            <person name="Schnable P.S."/>
            <person name="Li F."/>
            <person name="Zhang H."/>
            <person name="Feng B."/>
            <person name="Zhu X."/>
            <person name="Liu R."/>
            <person name="Schnable J.C."/>
            <person name="Zhu J.-K."/>
            <person name="Zhang H."/>
        </authorList>
    </citation>
    <scope>NUCLEOTIDE SEQUENCE [LARGE SCALE GENOMIC DNA]</scope>
</reference>
<evidence type="ECO:0000256" key="1">
    <source>
        <dbReference type="SAM" id="MobiDB-lite"/>
    </source>
</evidence>
<dbReference type="Pfam" id="PF01789">
    <property type="entry name" value="PsbP"/>
    <property type="match status" value="1"/>
</dbReference>
<evidence type="ECO:0000313" key="3">
    <source>
        <dbReference type="EMBL" id="RLM93071.1"/>
    </source>
</evidence>
<sequence length="294" mass="31542">MASSVSSPLFASLRPPAPASSRCAPPPQAAVPSADNAVPRPALLVAVASHRRELVLGAALGALLSRAPLPAQAREVEVGTYLPPAPSNPGFVFFRATPKDTPALRAGDVRFLPCFLRPRIAVRRLISSVPFPGNVEPYEFVLPPTWKQTRVANILSGNYCQPKCAEPWVEVKFEDEKQGKVQVVASPLIRLTNKPNATIEDIGSPERLIASLGPFVTGNTFDSDELVDTSVEKIDGQTYYSYVLETPLALTGSHNLAKATAKGNTVVLFVASASDKQWSSSEKVLKAIVESFQV</sequence>
<dbReference type="OrthoDB" id="512438at2759"/>
<dbReference type="GO" id="GO:0009654">
    <property type="term" value="C:photosystem II oxygen evolving complex"/>
    <property type="evidence" value="ECO:0007669"/>
    <property type="project" value="InterPro"/>
</dbReference>
<keyword evidence="4" id="KW-1185">Reference proteome</keyword>